<dbReference type="OrthoDB" id="6145729at2759"/>
<dbReference type="HOGENOM" id="CLU_002028_0_0_1"/>
<name>R7U6N1_CAPTE</name>
<dbReference type="Proteomes" id="UP000014760">
    <property type="component" value="Unassembled WGS sequence"/>
</dbReference>
<evidence type="ECO:0000313" key="2">
    <source>
        <dbReference type="EnsemblMetazoa" id="CapteP5084"/>
    </source>
</evidence>
<dbReference type="AlphaFoldDB" id="R7U6N1"/>
<reference evidence="1 3" key="2">
    <citation type="journal article" date="2013" name="Nature">
        <title>Insights into bilaterian evolution from three spiralian genomes.</title>
        <authorList>
            <person name="Simakov O."/>
            <person name="Marletaz F."/>
            <person name="Cho S.J."/>
            <person name="Edsinger-Gonzales E."/>
            <person name="Havlak P."/>
            <person name="Hellsten U."/>
            <person name="Kuo D.H."/>
            <person name="Larsson T."/>
            <person name="Lv J."/>
            <person name="Arendt D."/>
            <person name="Savage R."/>
            <person name="Osoegawa K."/>
            <person name="de Jong P."/>
            <person name="Grimwood J."/>
            <person name="Chapman J.A."/>
            <person name="Shapiro H."/>
            <person name="Aerts A."/>
            <person name="Otillar R.P."/>
            <person name="Terry A.Y."/>
            <person name="Boore J.L."/>
            <person name="Grigoriev I.V."/>
            <person name="Lindberg D.R."/>
            <person name="Seaver E.C."/>
            <person name="Weisblat D.A."/>
            <person name="Putnam N.H."/>
            <person name="Rokhsar D.S."/>
        </authorList>
    </citation>
    <scope>NUCLEOTIDE SEQUENCE</scope>
    <source>
        <strain evidence="1 3">I ESC-2004</strain>
    </source>
</reference>
<gene>
    <name evidence="1" type="ORF">CAPTEDRAFT_5084</name>
</gene>
<proteinExistence type="predicted"/>
<accession>R7U6N1</accession>
<dbReference type="EnsemblMetazoa" id="CapteT5084">
    <property type="protein sequence ID" value="CapteP5084"/>
    <property type="gene ID" value="CapteG5084"/>
</dbReference>
<dbReference type="EMBL" id="AMQN01010094">
    <property type="status" value="NOT_ANNOTATED_CDS"/>
    <property type="molecule type" value="Genomic_DNA"/>
</dbReference>
<evidence type="ECO:0000313" key="3">
    <source>
        <dbReference type="Proteomes" id="UP000014760"/>
    </source>
</evidence>
<dbReference type="SUPFAM" id="SSF56672">
    <property type="entry name" value="DNA/RNA polymerases"/>
    <property type="match status" value="1"/>
</dbReference>
<dbReference type="EMBL" id="KB307016">
    <property type="protein sequence ID" value="ELT99301.1"/>
    <property type="molecule type" value="Genomic_DNA"/>
</dbReference>
<dbReference type="OMA" id="WMSESEL"/>
<dbReference type="STRING" id="283909.R7U6N1"/>
<dbReference type="InterPro" id="IPR043502">
    <property type="entry name" value="DNA/RNA_pol_sf"/>
</dbReference>
<organism evidence="1">
    <name type="scientific">Capitella teleta</name>
    <name type="common">Polychaete worm</name>
    <dbReference type="NCBI Taxonomy" id="283909"/>
    <lineage>
        <taxon>Eukaryota</taxon>
        <taxon>Metazoa</taxon>
        <taxon>Spiralia</taxon>
        <taxon>Lophotrochozoa</taxon>
        <taxon>Annelida</taxon>
        <taxon>Polychaeta</taxon>
        <taxon>Sedentaria</taxon>
        <taxon>Scolecida</taxon>
        <taxon>Capitellidae</taxon>
        <taxon>Capitella</taxon>
    </lineage>
</organism>
<dbReference type="PANTHER" id="PTHR31511:SF12">
    <property type="entry name" value="RHO TERMINATION FACTOR N-TERMINAL DOMAIN-CONTAINING PROTEIN"/>
    <property type="match status" value="1"/>
</dbReference>
<sequence>MIADELDFWEHSPGILEVDLEYSKDLHNLHNDHPLAPKGLRVNKVDKLVPNLIDKTKYVIHYENLKLCESLGLKITKIHKGIKFEESAWLKQYIDLNTNLRAKAHNEFEKDFIKLMNNSIFGKTMENIKKRVDIRLVNNEIATKKLAAKPNYKHCNIFYENLVAIQIQKTKLVFNQPVYLAMCILDLSKTLIMEKKLNCSSPIQTAWHMRFINDFYKDISGDVANKLDTSNFPKIEGHFVPYPSGIKTGQNKKVVGTFKDEAGGEIIEKFVDLRAKLYSYKMLQGKEEKKCKEVKKPVVQASIRFEDYKTCLSRVHEVYTEEINKIAFSANDDKRVILEDGIHTLAHMVIGGQCSHATLK</sequence>
<dbReference type="PANTHER" id="PTHR31511">
    <property type="entry name" value="PROTEIN CBG23764"/>
    <property type="match status" value="1"/>
</dbReference>
<reference evidence="2" key="3">
    <citation type="submission" date="2015-06" db="UniProtKB">
        <authorList>
            <consortium name="EnsemblMetazoa"/>
        </authorList>
    </citation>
    <scope>IDENTIFICATION</scope>
</reference>
<evidence type="ECO:0000313" key="1">
    <source>
        <dbReference type="EMBL" id="ELT99301.1"/>
    </source>
</evidence>
<reference evidence="3" key="1">
    <citation type="submission" date="2012-12" db="EMBL/GenBank/DDBJ databases">
        <authorList>
            <person name="Hellsten U."/>
            <person name="Grimwood J."/>
            <person name="Chapman J.A."/>
            <person name="Shapiro H."/>
            <person name="Aerts A."/>
            <person name="Otillar R.P."/>
            <person name="Terry A.Y."/>
            <person name="Boore J.L."/>
            <person name="Simakov O."/>
            <person name="Marletaz F."/>
            <person name="Cho S.-J."/>
            <person name="Edsinger-Gonzales E."/>
            <person name="Havlak P."/>
            <person name="Kuo D.-H."/>
            <person name="Larsson T."/>
            <person name="Lv J."/>
            <person name="Arendt D."/>
            <person name="Savage R."/>
            <person name="Osoegawa K."/>
            <person name="de Jong P."/>
            <person name="Lindberg D.R."/>
            <person name="Seaver E.C."/>
            <person name="Weisblat D.A."/>
            <person name="Putnam N.H."/>
            <person name="Grigoriev I.V."/>
            <person name="Rokhsar D.S."/>
        </authorList>
    </citation>
    <scope>NUCLEOTIDE SEQUENCE</scope>
    <source>
        <strain evidence="3">I ESC-2004</strain>
    </source>
</reference>
<keyword evidence="3" id="KW-1185">Reference proteome</keyword>
<evidence type="ECO:0008006" key="4">
    <source>
        <dbReference type="Google" id="ProtNLM"/>
    </source>
</evidence>
<protein>
    <recommendedName>
        <fullName evidence="4">DNA-directed DNA polymerase</fullName>
    </recommendedName>
</protein>